<accession>A0A8M1FD35</accession>
<sequence>MANARDPVIFPPSCSIVFIILQLLSCSVPAKGKADFSVCGPGKTVLAVLGENVELPCHLSLNISAKDMELRWYRDQPSQVVHLHKNGTDLKEEQMREYQGRTTFLSARLDQGKATVKIHNVTVFDNGTFHCNFKDGTVSAEARLLLTVAGLGLKPRIQVRAVQGEGFWAQCTSEGWYPEPQVRWRDFRGQALPSMTRLSASPTTGLFAVVSNVTIQDKEVWGLFCSISSPLLRKKKMVNHHLPPPLSRSFPSMAWRTVLPLILTVAGLATVGATCLFQKCQKDRNMVQLKEDFMKQRSSTPKAGQRTRSSMLRAMLGAGSLCPCIEPIPALTPQAPNSLCLRMGRV</sequence>
<dbReference type="InterPro" id="IPR007110">
    <property type="entry name" value="Ig-like_dom"/>
</dbReference>
<dbReference type="SUPFAM" id="SSF48726">
    <property type="entry name" value="Immunoglobulin"/>
    <property type="match status" value="2"/>
</dbReference>
<evidence type="ECO:0000259" key="9">
    <source>
        <dbReference type="PROSITE" id="PS50835"/>
    </source>
</evidence>
<dbReference type="GO" id="GO:0001817">
    <property type="term" value="P:regulation of cytokine production"/>
    <property type="evidence" value="ECO:0007669"/>
    <property type="project" value="TreeGrafter"/>
</dbReference>
<dbReference type="RefSeq" id="XP_040478669.1">
    <property type="nucleotide sequence ID" value="XM_040622735.1"/>
</dbReference>
<dbReference type="FunFam" id="2.60.40.10:FF:000088">
    <property type="entry name" value="Butyrophilin subfamily 1 member A1"/>
    <property type="match status" value="1"/>
</dbReference>
<feature type="domain" description="Ig-like" evidence="9">
    <location>
        <begin position="29"/>
        <end position="147"/>
    </location>
</feature>
<keyword evidence="4 7" id="KW-1133">Transmembrane helix</keyword>
<dbReference type="GO" id="GO:0050852">
    <property type="term" value="P:T cell receptor signaling pathway"/>
    <property type="evidence" value="ECO:0007669"/>
    <property type="project" value="TreeGrafter"/>
</dbReference>
<dbReference type="Pfam" id="PF22705">
    <property type="entry name" value="C2-set_3"/>
    <property type="match status" value="1"/>
</dbReference>
<dbReference type="PROSITE" id="PS50835">
    <property type="entry name" value="IG_LIKE"/>
    <property type="match status" value="1"/>
</dbReference>
<dbReference type="Gene3D" id="2.60.40.10">
    <property type="entry name" value="Immunoglobulins"/>
    <property type="match status" value="2"/>
</dbReference>
<keyword evidence="6" id="KW-0393">Immunoglobulin domain</keyword>
<dbReference type="Pfam" id="PF07686">
    <property type="entry name" value="V-set"/>
    <property type="match status" value="1"/>
</dbReference>
<evidence type="ECO:0000256" key="2">
    <source>
        <dbReference type="ARBA" id="ARBA00022692"/>
    </source>
</evidence>
<evidence type="ECO:0000256" key="5">
    <source>
        <dbReference type="ARBA" id="ARBA00023136"/>
    </source>
</evidence>
<dbReference type="SMART" id="SM00409">
    <property type="entry name" value="IG"/>
    <property type="match status" value="1"/>
</dbReference>
<dbReference type="CTD" id="192194"/>
<keyword evidence="10" id="KW-1185">Reference proteome</keyword>
<comment type="subcellular location">
    <subcellularLocation>
        <location evidence="1">Membrane</location>
    </subcellularLocation>
</comment>
<dbReference type="OrthoDB" id="6105938at2759"/>
<keyword evidence="5 7" id="KW-0472">Membrane</keyword>
<evidence type="ECO:0000256" key="8">
    <source>
        <dbReference type="SAM" id="SignalP"/>
    </source>
</evidence>
<evidence type="ECO:0000256" key="7">
    <source>
        <dbReference type="SAM" id="Phobius"/>
    </source>
</evidence>
<dbReference type="CDD" id="cd05713">
    <property type="entry name" value="IgV_MOG_like"/>
    <property type="match status" value="1"/>
</dbReference>
<dbReference type="PANTHER" id="PTHR24100">
    <property type="entry name" value="BUTYROPHILIN"/>
    <property type="match status" value="1"/>
</dbReference>
<dbReference type="GeneID" id="103678849"/>
<evidence type="ECO:0000313" key="11">
    <source>
        <dbReference type="RefSeq" id="XP_040478669.1"/>
    </source>
</evidence>
<protein>
    <submittedName>
        <fullName evidence="11">Butyrophilin-like protein 10 isoform X1</fullName>
    </submittedName>
</protein>
<dbReference type="InterPro" id="IPR050504">
    <property type="entry name" value="IgSF_BTN/MOG"/>
</dbReference>
<evidence type="ECO:0000256" key="3">
    <source>
        <dbReference type="ARBA" id="ARBA00022729"/>
    </source>
</evidence>
<dbReference type="GO" id="GO:0005102">
    <property type="term" value="F:signaling receptor binding"/>
    <property type="evidence" value="ECO:0007669"/>
    <property type="project" value="TreeGrafter"/>
</dbReference>
<feature type="signal peptide" evidence="8">
    <location>
        <begin position="1"/>
        <end position="32"/>
    </location>
</feature>
<dbReference type="Proteomes" id="UP000261680">
    <property type="component" value="Unplaced"/>
</dbReference>
<evidence type="ECO:0000313" key="10">
    <source>
        <dbReference type="Proteomes" id="UP000261680"/>
    </source>
</evidence>
<evidence type="ECO:0000256" key="6">
    <source>
        <dbReference type="ARBA" id="ARBA00023319"/>
    </source>
</evidence>
<name>A0A8M1FD35_URSMA</name>
<dbReference type="InterPro" id="IPR053896">
    <property type="entry name" value="BTN3A2-like_Ig-C"/>
</dbReference>
<evidence type="ECO:0000256" key="4">
    <source>
        <dbReference type="ARBA" id="ARBA00022989"/>
    </source>
</evidence>
<dbReference type="GO" id="GO:0009897">
    <property type="term" value="C:external side of plasma membrane"/>
    <property type="evidence" value="ECO:0007669"/>
    <property type="project" value="TreeGrafter"/>
</dbReference>
<dbReference type="SMART" id="SM00406">
    <property type="entry name" value="IGv"/>
    <property type="match status" value="1"/>
</dbReference>
<dbReference type="PANTHER" id="PTHR24100:SF133">
    <property type="entry name" value="BUTYROPHILIN-LIKE PROTEIN 10 PSEUDOGENE-RELATED"/>
    <property type="match status" value="1"/>
</dbReference>
<keyword evidence="2 7" id="KW-0812">Transmembrane</keyword>
<evidence type="ECO:0000256" key="1">
    <source>
        <dbReference type="ARBA" id="ARBA00004370"/>
    </source>
</evidence>
<organism evidence="10 11">
    <name type="scientific">Ursus maritimus</name>
    <name type="common">Polar bear</name>
    <name type="synonym">Thalarctos maritimus</name>
    <dbReference type="NCBI Taxonomy" id="29073"/>
    <lineage>
        <taxon>Eukaryota</taxon>
        <taxon>Metazoa</taxon>
        <taxon>Chordata</taxon>
        <taxon>Craniata</taxon>
        <taxon>Vertebrata</taxon>
        <taxon>Euteleostomi</taxon>
        <taxon>Mammalia</taxon>
        <taxon>Eutheria</taxon>
        <taxon>Laurasiatheria</taxon>
        <taxon>Carnivora</taxon>
        <taxon>Caniformia</taxon>
        <taxon>Ursidae</taxon>
        <taxon>Ursus</taxon>
    </lineage>
</organism>
<dbReference type="AlphaFoldDB" id="A0A8M1FD35"/>
<proteinExistence type="predicted"/>
<gene>
    <name evidence="11" type="primary">BTNL10</name>
</gene>
<keyword evidence="3 8" id="KW-0732">Signal</keyword>
<reference evidence="11" key="1">
    <citation type="submission" date="2025-08" db="UniProtKB">
        <authorList>
            <consortium name="RefSeq"/>
        </authorList>
    </citation>
    <scope>IDENTIFICATION</scope>
    <source>
        <tissue evidence="11">Whole blood</tissue>
    </source>
</reference>
<dbReference type="InterPro" id="IPR013106">
    <property type="entry name" value="Ig_V-set"/>
</dbReference>
<feature type="transmembrane region" description="Helical" evidence="7">
    <location>
        <begin position="253"/>
        <end position="277"/>
    </location>
</feature>
<feature type="chain" id="PRO_5035468397" evidence="8">
    <location>
        <begin position="33"/>
        <end position="346"/>
    </location>
</feature>
<dbReference type="InterPro" id="IPR036179">
    <property type="entry name" value="Ig-like_dom_sf"/>
</dbReference>
<dbReference type="InterPro" id="IPR003599">
    <property type="entry name" value="Ig_sub"/>
</dbReference>
<dbReference type="FunFam" id="2.60.40.10:FF:000208">
    <property type="entry name" value="Butyrophilin subfamily 1 member A1"/>
    <property type="match status" value="1"/>
</dbReference>
<dbReference type="InterPro" id="IPR013783">
    <property type="entry name" value="Ig-like_fold"/>
</dbReference>